<evidence type="ECO:0000313" key="3">
    <source>
        <dbReference type="EMBL" id="MFC3636171.1"/>
    </source>
</evidence>
<keyword evidence="1" id="KW-0472">Membrane</keyword>
<comment type="subcellular location">
    <subcellularLocation>
        <location evidence="1">Cell membrane</location>
        <topology evidence="1">Peripheral membrane protein</topology>
        <orientation evidence="1">Cytoplasmic side</orientation>
    </subcellularLocation>
</comment>
<dbReference type="PANTHER" id="PTHR33383:SF1">
    <property type="entry name" value="MEMBRANE PROTEIN INSERTION EFFICIENCY FACTOR-RELATED"/>
    <property type="match status" value="1"/>
</dbReference>
<comment type="similarity">
    <text evidence="1">Belongs to the UPF0161 family.</text>
</comment>
<comment type="caution">
    <text evidence="3">The sequence shown here is derived from an EMBL/GenBank/DDBJ whole genome shotgun (WGS) entry which is preliminary data.</text>
</comment>
<evidence type="ECO:0000313" key="4">
    <source>
        <dbReference type="Proteomes" id="UP001595704"/>
    </source>
</evidence>
<comment type="function">
    <text evidence="1">Could be involved in insertion of integral membrane proteins into the membrane.</text>
</comment>
<dbReference type="PANTHER" id="PTHR33383">
    <property type="entry name" value="MEMBRANE PROTEIN INSERTION EFFICIENCY FACTOR-RELATED"/>
    <property type="match status" value="1"/>
</dbReference>
<feature type="region of interest" description="Disordered" evidence="2">
    <location>
        <begin position="105"/>
        <end position="131"/>
    </location>
</feature>
<dbReference type="Proteomes" id="UP001595704">
    <property type="component" value="Unassembled WGS sequence"/>
</dbReference>
<dbReference type="RefSeq" id="WP_191317924.1">
    <property type="nucleotide sequence ID" value="NZ_BNCG01000001.1"/>
</dbReference>
<evidence type="ECO:0000256" key="1">
    <source>
        <dbReference type="HAMAP-Rule" id="MF_00386"/>
    </source>
</evidence>
<keyword evidence="1" id="KW-1003">Cell membrane</keyword>
<dbReference type="InterPro" id="IPR002696">
    <property type="entry name" value="Membr_insert_effic_factor_YidD"/>
</dbReference>
<reference evidence="4" key="1">
    <citation type="journal article" date="2019" name="Int. J. Syst. Evol. Microbiol.">
        <title>The Global Catalogue of Microorganisms (GCM) 10K type strain sequencing project: providing services to taxonomists for standard genome sequencing and annotation.</title>
        <authorList>
            <consortium name="The Broad Institute Genomics Platform"/>
            <consortium name="The Broad Institute Genome Sequencing Center for Infectious Disease"/>
            <person name="Wu L."/>
            <person name="Ma J."/>
        </authorList>
    </citation>
    <scope>NUCLEOTIDE SEQUENCE [LARGE SCALE GENOMIC DNA]</scope>
    <source>
        <strain evidence="4">KCTC 42282</strain>
    </source>
</reference>
<accession>A0ABV7UCF0</accession>
<protein>
    <recommendedName>
        <fullName evidence="1">Putative membrane protein insertion efficiency factor</fullName>
    </recommendedName>
</protein>
<evidence type="ECO:0000256" key="2">
    <source>
        <dbReference type="SAM" id="MobiDB-lite"/>
    </source>
</evidence>
<dbReference type="SMART" id="SM01234">
    <property type="entry name" value="Haemolytic"/>
    <property type="match status" value="1"/>
</dbReference>
<sequence>MTTGRSHLYSSFRRVPAFAGMALIRVYQLTLSGLIGRQCRHLPSCSAYTSESIGRFGLWAGGWMGLARICRCHPWGTHGLDFPPLQRPARARWWAPWRYGRWRGVQDRASRDRSDAGQDAGERARPDFRCD</sequence>
<gene>
    <name evidence="3" type="primary">yidD</name>
    <name evidence="3" type="ORF">ACFONL_02065</name>
</gene>
<dbReference type="Pfam" id="PF01809">
    <property type="entry name" value="YidD"/>
    <property type="match status" value="1"/>
</dbReference>
<proteinExistence type="inferred from homology"/>
<keyword evidence="4" id="KW-1185">Reference proteome</keyword>
<organism evidence="3 4">
    <name type="scientific">Camelimonas fluminis</name>
    <dbReference type="NCBI Taxonomy" id="1576911"/>
    <lineage>
        <taxon>Bacteria</taxon>
        <taxon>Pseudomonadati</taxon>
        <taxon>Pseudomonadota</taxon>
        <taxon>Alphaproteobacteria</taxon>
        <taxon>Hyphomicrobiales</taxon>
        <taxon>Chelatococcaceae</taxon>
        <taxon>Camelimonas</taxon>
    </lineage>
</organism>
<dbReference type="HAMAP" id="MF_00386">
    <property type="entry name" value="UPF0161_YidD"/>
    <property type="match status" value="1"/>
</dbReference>
<name>A0ABV7UCF0_9HYPH</name>
<dbReference type="NCBIfam" id="TIGR00278">
    <property type="entry name" value="membrane protein insertion efficiency factor YidD"/>
    <property type="match status" value="1"/>
</dbReference>
<dbReference type="EMBL" id="JBHRYC010000023">
    <property type="protein sequence ID" value="MFC3636171.1"/>
    <property type="molecule type" value="Genomic_DNA"/>
</dbReference>